<evidence type="ECO:0000313" key="4">
    <source>
        <dbReference type="EMBL" id="CAB4141731.1"/>
    </source>
</evidence>
<sequence>MDDKNKIGLHIHDFNAAYVPQYQEVIKNKPWVFYGDDNNFPNHLLTIYNFSPITRACANATIYGVKGKNIIAKEGDPNRLGMANRSETLYEVYEKCVADRIIFGGFALNIVKSNDGGIAEIYHTDFSRLRAGKEDMFGNVGTYYYSIDWKGTQINPQKWKPVEIPAFNMVGEDSPSQIYYVKRYTPMMSYYPPCDYIASLTTAQLDIEIRNFHLNNTQNSMMPSMSVSFTNGTPSEEEMDIIMRQLEAKYTSTNNGGKIFLFFSENPETAPIIAPIPNNASDAWYSNMSPQIDQTILTAWGISSPMLLGIKSAGQLGGRTEMLDAYNLFLQTRIIPIQEEMLKTFEKLLFLRDKQTINLGIEQNQILPDEEQSKVDIKEGI</sequence>
<reference evidence="4" key="1">
    <citation type="submission" date="2020-04" db="EMBL/GenBank/DDBJ databases">
        <authorList>
            <person name="Chiriac C."/>
            <person name="Salcher M."/>
            <person name="Ghai R."/>
            <person name="Kavagutti S V."/>
        </authorList>
    </citation>
    <scope>NUCLEOTIDE SEQUENCE</scope>
</reference>
<dbReference type="EMBL" id="LR796395">
    <property type="protein sequence ID" value="CAB4141731.1"/>
    <property type="molecule type" value="Genomic_DNA"/>
</dbReference>
<keyword evidence="3" id="KW-0231">Viral genome packaging</keyword>
<name>A0A6J5M6G8_9CAUD</name>
<evidence type="ECO:0000256" key="1">
    <source>
        <dbReference type="ARBA" id="ARBA00022950"/>
    </source>
</evidence>
<protein>
    <submittedName>
        <fullName evidence="4">Portal_PBSX, phage portal protein, PBSX family</fullName>
    </submittedName>
</protein>
<dbReference type="Pfam" id="PF04860">
    <property type="entry name" value="Phage_portal"/>
    <property type="match status" value="1"/>
</dbReference>
<gene>
    <name evidence="4" type="ORF">UFOVP424_25</name>
</gene>
<keyword evidence="1" id="KW-0118">Viral capsid assembly</keyword>
<keyword evidence="2" id="KW-1171">Viral genome ejection through host cell envelope</keyword>
<dbReference type="InterPro" id="IPR006944">
    <property type="entry name" value="Phage/GTA_portal"/>
</dbReference>
<keyword evidence="1" id="KW-1188">Viral release from host cell</keyword>
<accession>A0A6J5M6G8</accession>
<organism evidence="4">
    <name type="scientific">uncultured Caudovirales phage</name>
    <dbReference type="NCBI Taxonomy" id="2100421"/>
    <lineage>
        <taxon>Viruses</taxon>
        <taxon>Duplodnaviria</taxon>
        <taxon>Heunggongvirae</taxon>
        <taxon>Uroviricota</taxon>
        <taxon>Caudoviricetes</taxon>
        <taxon>Peduoviridae</taxon>
        <taxon>Maltschvirus</taxon>
        <taxon>Maltschvirus maltsch</taxon>
    </lineage>
</organism>
<evidence type="ECO:0000256" key="2">
    <source>
        <dbReference type="ARBA" id="ARBA00023009"/>
    </source>
</evidence>
<keyword evidence="2" id="KW-1160">Virus entry into host cell</keyword>
<keyword evidence="2" id="KW-1162">Viral penetration into host cytoplasm</keyword>
<evidence type="ECO:0000256" key="3">
    <source>
        <dbReference type="ARBA" id="ARBA00023219"/>
    </source>
</evidence>
<proteinExistence type="predicted"/>